<dbReference type="Pfam" id="PF07727">
    <property type="entry name" value="RVT_2"/>
    <property type="match status" value="1"/>
</dbReference>
<proteinExistence type="predicted"/>
<feature type="compositionally biased region" description="Basic and acidic residues" evidence="1">
    <location>
        <begin position="18"/>
        <end position="27"/>
    </location>
</feature>
<reference evidence="3" key="2">
    <citation type="submission" date="2022-01" db="EMBL/GenBank/DDBJ databases">
        <authorList>
            <person name="Yamashiro T."/>
            <person name="Shiraishi A."/>
            <person name="Satake H."/>
            <person name="Nakayama K."/>
        </authorList>
    </citation>
    <scope>NUCLEOTIDE SEQUENCE</scope>
</reference>
<feature type="region of interest" description="Disordered" evidence="1">
    <location>
        <begin position="1"/>
        <end position="46"/>
    </location>
</feature>
<gene>
    <name evidence="3" type="ORF">Tco_1079661</name>
</gene>
<comment type="caution">
    <text evidence="3">The sequence shown here is derived from an EMBL/GenBank/DDBJ whole genome shotgun (WGS) entry which is preliminary data.</text>
</comment>
<sequence length="139" mass="15773">MTTPAPCPNYKTSVHNSTELETHDHNNEPSSSMLVPNVSPPADKADSSQQELDFLLKGIDFEESFARVARLEAVRFFITYTAHKSFPIYQMDVKTAFLNGPLKEEVYVAQPDGFVNPDHLEKVYRLRKALYGLKQARRA</sequence>
<organism evidence="3 4">
    <name type="scientific">Tanacetum coccineum</name>
    <dbReference type="NCBI Taxonomy" id="301880"/>
    <lineage>
        <taxon>Eukaryota</taxon>
        <taxon>Viridiplantae</taxon>
        <taxon>Streptophyta</taxon>
        <taxon>Embryophyta</taxon>
        <taxon>Tracheophyta</taxon>
        <taxon>Spermatophyta</taxon>
        <taxon>Magnoliopsida</taxon>
        <taxon>eudicotyledons</taxon>
        <taxon>Gunneridae</taxon>
        <taxon>Pentapetalae</taxon>
        <taxon>asterids</taxon>
        <taxon>campanulids</taxon>
        <taxon>Asterales</taxon>
        <taxon>Asteraceae</taxon>
        <taxon>Asteroideae</taxon>
        <taxon>Anthemideae</taxon>
        <taxon>Anthemidinae</taxon>
        <taxon>Tanacetum</taxon>
    </lineage>
</organism>
<evidence type="ECO:0000313" key="4">
    <source>
        <dbReference type="Proteomes" id="UP001151760"/>
    </source>
</evidence>
<accession>A0ABQ5HSK0</accession>
<evidence type="ECO:0000256" key="1">
    <source>
        <dbReference type="SAM" id="MobiDB-lite"/>
    </source>
</evidence>
<reference evidence="3" key="1">
    <citation type="journal article" date="2022" name="Int. J. Mol. Sci.">
        <title>Draft Genome of Tanacetum Coccineum: Genomic Comparison of Closely Related Tanacetum-Family Plants.</title>
        <authorList>
            <person name="Yamashiro T."/>
            <person name="Shiraishi A."/>
            <person name="Nakayama K."/>
            <person name="Satake H."/>
        </authorList>
    </citation>
    <scope>NUCLEOTIDE SEQUENCE</scope>
</reference>
<keyword evidence="4" id="KW-1185">Reference proteome</keyword>
<dbReference type="Proteomes" id="UP001151760">
    <property type="component" value="Unassembled WGS sequence"/>
</dbReference>
<protein>
    <submittedName>
        <fullName evidence="3">Retrovirus-related pol polyprotein from transposon TNT 1-94</fullName>
    </submittedName>
</protein>
<feature type="domain" description="Reverse transcriptase Ty1/copia-type" evidence="2">
    <location>
        <begin position="57"/>
        <end position="138"/>
    </location>
</feature>
<evidence type="ECO:0000313" key="3">
    <source>
        <dbReference type="EMBL" id="GJT90816.1"/>
    </source>
</evidence>
<dbReference type="EMBL" id="BQNB010019958">
    <property type="protein sequence ID" value="GJT90816.1"/>
    <property type="molecule type" value="Genomic_DNA"/>
</dbReference>
<dbReference type="InterPro" id="IPR013103">
    <property type="entry name" value="RVT_2"/>
</dbReference>
<evidence type="ECO:0000259" key="2">
    <source>
        <dbReference type="Pfam" id="PF07727"/>
    </source>
</evidence>
<name>A0ABQ5HSK0_9ASTR</name>